<protein>
    <recommendedName>
        <fullName evidence="1">GAG-pre-integrase domain-containing protein</fullName>
    </recommendedName>
</protein>
<dbReference type="AlphaFoldDB" id="A0AAD8T0J9"/>
<name>A0AAD8T0J9_LOLMU</name>
<gene>
    <name evidence="2" type="ORF">QYE76_055424</name>
</gene>
<keyword evidence="3" id="KW-1185">Reference proteome</keyword>
<dbReference type="InterPro" id="IPR025724">
    <property type="entry name" value="GAG-pre-integrase_dom"/>
</dbReference>
<dbReference type="Proteomes" id="UP001231189">
    <property type="component" value="Unassembled WGS sequence"/>
</dbReference>
<reference evidence="2" key="1">
    <citation type="submission" date="2023-07" db="EMBL/GenBank/DDBJ databases">
        <title>A chromosome-level genome assembly of Lolium multiflorum.</title>
        <authorList>
            <person name="Chen Y."/>
            <person name="Copetti D."/>
            <person name="Kolliker R."/>
            <person name="Studer B."/>
        </authorList>
    </citation>
    <scope>NUCLEOTIDE SEQUENCE</scope>
    <source>
        <strain evidence="2">02402/16</strain>
        <tissue evidence="2">Leaf</tissue>
    </source>
</reference>
<dbReference type="Pfam" id="PF13976">
    <property type="entry name" value="gag_pre-integrs"/>
    <property type="match status" value="1"/>
</dbReference>
<dbReference type="EMBL" id="JAUUTY010000003">
    <property type="protein sequence ID" value="KAK1667265.1"/>
    <property type="molecule type" value="Genomic_DNA"/>
</dbReference>
<evidence type="ECO:0000313" key="3">
    <source>
        <dbReference type="Proteomes" id="UP001231189"/>
    </source>
</evidence>
<comment type="caution">
    <text evidence="2">The sequence shown here is derived from an EMBL/GenBank/DDBJ whole genome shotgun (WGS) entry which is preliminary data.</text>
</comment>
<evidence type="ECO:0000259" key="1">
    <source>
        <dbReference type="Pfam" id="PF13976"/>
    </source>
</evidence>
<evidence type="ECO:0000313" key="2">
    <source>
        <dbReference type="EMBL" id="KAK1667265.1"/>
    </source>
</evidence>
<feature type="domain" description="GAG-pre-integrase" evidence="1">
    <location>
        <begin position="112"/>
        <end position="176"/>
    </location>
</feature>
<proteinExistence type="predicted"/>
<organism evidence="2 3">
    <name type="scientific">Lolium multiflorum</name>
    <name type="common">Italian ryegrass</name>
    <name type="synonym">Lolium perenne subsp. multiflorum</name>
    <dbReference type="NCBI Taxonomy" id="4521"/>
    <lineage>
        <taxon>Eukaryota</taxon>
        <taxon>Viridiplantae</taxon>
        <taxon>Streptophyta</taxon>
        <taxon>Embryophyta</taxon>
        <taxon>Tracheophyta</taxon>
        <taxon>Spermatophyta</taxon>
        <taxon>Magnoliopsida</taxon>
        <taxon>Liliopsida</taxon>
        <taxon>Poales</taxon>
        <taxon>Poaceae</taxon>
        <taxon>BOP clade</taxon>
        <taxon>Pooideae</taxon>
        <taxon>Poodae</taxon>
        <taxon>Poeae</taxon>
        <taxon>Poeae Chloroplast Group 2 (Poeae type)</taxon>
        <taxon>Loliodinae</taxon>
        <taxon>Loliinae</taxon>
        <taxon>Lolium</taxon>
    </lineage>
</organism>
<accession>A0AAD8T0J9</accession>
<sequence>MLLQGGPPQPQPSAPYAAPPYSFDHTAMLHQAMSNSNAAAYPQQPPEWIMDSGASSHVTDVLVSPDIVKNLISGRKFTRDNYVSIEFDPFGFSVKDLATKTLLLRSNSDGDLYPFNGSIPSTQAAFSTTGGDTWHMRLGHPSAASITHLPLDFLTTCNNTSTSRSPICAACQLGRQARLPFPTSSSHYRCVSTSPLRLVDISDC</sequence>